<evidence type="ECO:0000313" key="1">
    <source>
        <dbReference type="EMBL" id="KUG10537.1"/>
    </source>
</evidence>
<accession>A0A0W8EPD3</accession>
<proteinExistence type="predicted"/>
<name>A0A0W8EPD3_9ZZZZ</name>
<dbReference type="EMBL" id="LNQE01001738">
    <property type="protein sequence ID" value="KUG10537.1"/>
    <property type="molecule type" value="Genomic_DNA"/>
</dbReference>
<gene>
    <name evidence="1" type="ORF">ASZ90_016535</name>
</gene>
<protein>
    <submittedName>
        <fullName evidence="1">Uncharacterized protein</fullName>
    </submittedName>
</protein>
<comment type="caution">
    <text evidence="1">The sequence shown here is derived from an EMBL/GenBank/DDBJ whole genome shotgun (WGS) entry which is preliminary data.</text>
</comment>
<reference evidence="1" key="1">
    <citation type="journal article" date="2015" name="Proc. Natl. Acad. Sci. U.S.A.">
        <title>Networks of energetic and metabolic interactions define dynamics in microbial communities.</title>
        <authorList>
            <person name="Embree M."/>
            <person name="Liu J.K."/>
            <person name="Al-Bassam M.M."/>
            <person name="Zengler K."/>
        </authorList>
    </citation>
    <scope>NUCLEOTIDE SEQUENCE</scope>
</reference>
<organism evidence="1">
    <name type="scientific">hydrocarbon metagenome</name>
    <dbReference type="NCBI Taxonomy" id="938273"/>
    <lineage>
        <taxon>unclassified sequences</taxon>
        <taxon>metagenomes</taxon>
        <taxon>ecological metagenomes</taxon>
    </lineage>
</organism>
<dbReference type="AlphaFoldDB" id="A0A0W8EPD3"/>
<sequence length="57" mass="6346">MREAALFNIYQGERDALTLDMKPGQVLRPETDEQSGGMRGFLFREQIGSSGSFPPGR</sequence>